<dbReference type="RefSeq" id="WP_182858363.1">
    <property type="nucleotide sequence ID" value="NZ_WMLF01000821.1"/>
</dbReference>
<dbReference type="Proteomes" id="UP000766698">
    <property type="component" value="Unassembled WGS sequence"/>
</dbReference>
<evidence type="ECO:0000313" key="3">
    <source>
        <dbReference type="Proteomes" id="UP000766698"/>
    </source>
</evidence>
<proteinExistence type="predicted"/>
<gene>
    <name evidence="2" type="ORF">GL263_27065</name>
</gene>
<keyword evidence="3" id="KW-1185">Reference proteome</keyword>
<sequence length="107" mass="11066">MTDDEHVPAVLSLARELGGMGEAGAAARGALASAVSLASNGEPDSAVDDLCHIIAAFRITLDDGQRAELARLARALGVDDLIDENSNPTPSYPDHAQVTPEHGPPQN</sequence>
<reference evidence="3" key="1">
    <citation type="journal article" date="2020" name="Syst. Appl. Microbiol.">
        <title>Streptomyces alkaliterrae sp. nov., isolated from an alkaline soil, and emended descriptions of Streptomyces alkaliphilus, Streptomyces calidiresistens and Streptomyces durbertensis.</title>
        <authorList>
            <person name="Swiecimska M."/>
            <person name="Golinska P."/>
            <person name="Nouioui I."/>
            <person name="Wypij M."/>
            <person name="Rai M."/>
            <person name="Sangal V."/>
            <person name="Goodfellow M."/>
        </authorList>
    </citation>
    <scope>NUCLEOTIDE SEQUENCE [LARGE SCALE GENOMIC DNA]</scope>
    <source>
        <strain evidence="3">DSM 104538</strain>
    </source>
</reference>
<feature type="region of interest" description="Disordered" evidence="1">
    <location>
        <begin position="81"/>
        <end position="107"/>
    </location>
</feature>
<dbReference type="EMBL" id="WMLF01000821">
    <property type="protein sequence ID" value="MBB1247179.1"/>
    <property type="molecule type" value="Genomic_DNA"/>
</dbReference>
<comment type="caution">
    <text evidence="2">The sequence shown here is derived from an EMBL/GenBank/DDBJ whole genome shotgun (WGS) entry which is preliminary data.</text>
</comment>
<evidence type="ECO:0000313" key="2">
    <source>
        <dbReference type="EMBL" id="MBB1247179.1"/>
    </source>
</evidence>
<organism evidence="2 3">
    <name type="scientific">Streptomyces durbertensis</name>
    <dbReference type="NCBI Taxonomy" id="2448886"/>
    <lineage>
        <taxon>Bacteria</taxon>
        <taxon>Bacillati</taxon>
        <taxon>Actinomycetota</taxon>
        <taxon>Actinomycetes</taxon>
        <taxon>Kitasatosporales</taxon>
        <taxon>Streptomycetaceae</taxon>
        <taxon>Streptomyces</taxon>
    </lineage>
</organism>
<protein>
    <recommendedName>
        <fullName evidence="4">ANTAR domain-containing protein</fullName>
    </recommendedName>
</protein>
<evidence type="ECO:0000256" key="1">
    <source>
        <dbReference type="SAM" id="MobiDB-lite"/>
    </source>
</evidence>
<accession>A0ABR6EPB5</accession>
<name>A0ABR6EPB5_9ACTN</name>
<evidence type="ECO:0008006" key="4">
    <source>
        <dbReference type="Google" id="ProtNLM"/>
    </source>
</evidence>